<organism evidence="3 4">
    <name type="scientific">Loxodonta africana</name>
    <name type="common">African elephant</name>
    <dbReference type="NCBI Taxonomy" id="9785"/>
    <lineage>
        <taxon>Eukaryota</taxon>
        <taxon>Metazoa</taxon>
        <taxon>Chordata</taxon>
        <taxon>Craniata</taxon>
        <taxon>Vertebrata</taxon>
        <taxon>Euteleostomi</taxon>
        <taxon>Mammalia</taxon>
        <taxon>Eutheria</taxon>
        <taxon>Afrotheria</taxon>
        <taxon>Proboscidea</taxon>
        <taxon>Elephantidae</taxon>
        <taxon>Loxodonta</taxon>
    </lineage>
</organism>
<dbReference type="Ensembl" id="ENSLAFT00000028299.1">
    <property type="protein sequence ID" value="ENSLAFP00000024420.1"/>
    <property type="gene ID" value="ENSLAFG00000030401.1"/>
</dbReference>
<dbReference type="SMART" id="SM00406">
    <property type="entry name" value="IGv"/>
    <property type="match status" value="1"/>
</dbReference>
<feature type="signal peptide" evidence="1">
    <location>
        <begin position="1"/>
        <end position="26"/>
    </location>
</feature>
<dbReference type="InParanoid" id="G3U9B2"/>
<sequence length="150" mass="16044">MHQADRGSKMVPQTLFLMSLLLWASGEKGDILIALITGASGDITMTQSTAFLAASPGVTVTINCKASQSVFSSSAWYQQKPGQAPKRLIYYASTRASGVPDRFSGSGSGTDFTLTISNFQAEDTAVYYCQQGYNTPPTVLQPRTKTSSRG</sequence>
<dbReference type="InterPro" id="IPR013106">
    <property type="entry name" value="Ig_V-set"/>
</dbReference>
<dbReference type="InterPro" id="IPR013783">
    <property type="entry name" value="Ig-like_fold"/>
</dbReference>
<dbReference type="InterPro" id="IPR050150">
    <property type="entry name" value="IgV_Light_Chain"/>
</dbReference>
<keyword evidence="1" id="KW-0732">Signal</keyword>
<dbReference type="SMART" id="SM00409">
    <property type="entry name" value="IG"/>
    <property type="match status" value="1"/>
</dbReference>
<name>G3U9B2_LOXAF</name>
<dbReference type="eggNOG" id="ENOG502S3KF">
    <property type="taxonomic scope" value="Eukaryota"/>
</dbReference>
<dbReference type="Proteomes" id="UP000007646">
    <property type="component" value="Unassembled WGS sequence"/>
</dbReference>
<protein>
    <recommendedName>
        <fullName evidence="2">Ig-like domain-containing protein</fullName>
    </recommendedName>
</protein>
<feature type="chain" id="PRO_5046803322" description="Ig-like domain-containing protein" evidence="1">
    <location>
        <begin position="27"/>
        <end position="150"/>
    </location>
</feature>
<evidence type="ECO:0000256" key="1">
    <source>
        <dbReference type="SAM" id="SignalP"/>
    </source>
</evidence>
<reference evidence="3" key="3">
    <citation type="submission" date="2025-09" db="UniProtKB">
        <authorList>
            <consortium name="Ensembl"/>
        </authorList>
    </citation>
    <scope>IDENTIFICATION</scope>
    <source>
        <strain evidence="3">Isolate ISIS603380</strain>
    </source>
</reference>
<evidence type="ECO:0000313" key="3">
    <source>
        <dbReference type="Ensembl" id="ENSLAFP00000024420.1"/>
    </source>
</evidence>
<dbReference type="AlphaFoldDB" id="G3U9B2"/>
<dbReference type="HOGENOM" id="CLU_077975_4_1_1"/>
<dbReference type="PANTHER" id="PTHR23267">
    <property type="entry name" value="IMMUNOGLOBULIN LIGHT CHAIN"/>
    <property type="match status" value="1"/>
</dbReference>
<dbReference type="OMA" id="SCFLCTQ"/>
<evidence type="ECO:0000313" key="4">
    <source>
        <dbReference type="Proteomes" id="UP000007646"/>
    </source>
</evidence>
<dbReference type="InterPro" id="IPR003599">
    <property type="entry name" value="Ig_sub"/>
</dbReference>
<dbReference type="Gene3D" id="2.60.40.10">
    <property type="entry name" value="Immunoglobulins"/>
    <property type="match status" value="1"/>
</dbReference>
<dbReference type="InterPro" id="IPR036179">
    <property type="entry name" value="Ig-like_dom_sf"/>
</dbReference>
<dbReference type="GeneTree" id="ENSGT00940000153094"/>
<evidence type="ECO:0000259" key="2">
    <source>
        <dbReference type="PROSITE" id="PS50835"/>
    </source>
</evidence>
<dbReference type="InterPro" id="IPR007110">
    <property type="entry name" value="Ig-like_dom"/>
</dbReference>
<dbReference type="PROSITE" id="PS50835">
    <property type="entry name" value="IG_LIKE"/>
    <property type="match status" value="1"/>
</dbReference>
<reference evidence="3" key="2">
    <citation type="submission" date="2025-08" db="UniProtKB">
        <authorList>
            <consortium name="Ensembl"/>
        </authorList>
    </citation>
    <scope>IDENTIFICATION</scope>
    <source>
        <strain evidence="3">Isolate ISIS603380</strain>
    </source>
</reference>
<accession>G3U9B2</accession>
<dbReference type="FunCoup" id="G3U9B2">
    <property type="interactions" value="122"/>
</dbReference>
<dbReference type="SUPFAM" id="SSF48726">
    <property type="entry name" value="Immunoglobulin"/>
    <property type="match status" value="1"/>
</dbReference>
<dbReference type="Pfam" id="PF07686">
    <property type="entry name" value="V-set"/>
    <property type="match status" value="1"/>
</dbReference>
<proteinExistence type="predicted"/>
<keyword evidence="4" id="KW-1185">Reference proteome</keyword>
<feature type="domain" description="Ig-like" evidence="2">
    <location>
        <begin position="41"/>
        <end position="130"/>
    </location>
</feature>
<reference evidence="3 4" key="1">
    <citation type="submission" date="2009-06" db="EMBL/GenBank/DDBJ databases">
        <title>The Genome Sequence of Loxodonta africana (African elephant).</title>
        <authorList>
            <person name="Di Palma F."/>
            <person name="Heiman D."/>
            <person name="Young S."/>
            <person name="Johnson J."/>
            <person name="Lander E.S."/>
            <person name="Lindblad-Toh K."/>
        </authorList>
    </citation>
    <scope>NUCLEOTIDE SEQUENCE [LARGE SCALE GENOMIC DNA]</scope>
    <source>
        <strain evidence="3 4">Isolate ISIS603380</strain>
    </source>
</reference>